<reference evidence="1" key="1">
    <citation type="submission" date="2020-05" db="EMBL/GenBank/DDBJ databases">
        <title>WGS assembly of Panicum virgatum.</title>
        <authorList>
            <person name="Lovell J.T."/>
            <person name="Jenkins J."/>
            <person name="Shu S."/>
            <person name="Juenger T.E."/>
            <person name="Schmutz J."/>
        </authorList>
    </citation>
    <scope>NUCLEOTIDE SEQUENCE</scope>
    <source>
        <strain evidence="1">AP13</strain>
    </source>
</reference>
<proteinExistence type="predicted"/>
<keyword evidence="2" id="KW-1185">Reference proteome</keyword>
<accession>A0A8T0UHA5</accession>
<dbReference type="Proteomes" id="UP000823388">
    <property type="component" value="Chromosome 3N"/>
</dbReference>
<evidence type="ECO:0000313" key="2">
    <source>
        <dbReference type="Proteomes" id="UP000823388"/>
    </source>
</evidence>
<name>A0A8T0UHA5_PANVG</name>
<sequence>MVGFWGKDYFRDSQTKSLPTGSLYFYRSRVRSVFVGDWCHCLSFDPAHWGATDDLPSWFLELCGALSGSQAKGARSLAILTIWTLWGERNRRIFYGHLKPASKLFDDVKEAAMMWMSAGAKHLAALVDQRFSE</sequence>
<dbReference type="EMBL" id="CM029042">
    <property type="protein sequence ID" value="KAG2621747.1"/>
    <property type="molecule type" value="Genomic_DNA"/>
</dbReference>
<evidence type="ECO:0000313" key="1">
    <source>
        <dbReference type="EMBL" id="KAG2621747.1"/>
    </source>
</evidence>
<gene>
    <name evidence="1" type="ORF">PVAP13_3NG304500</name>
</gene>
<organism evidence="1 2">
    <name type="scientific">Panicum virgatum</name>
    <name type="common">Blackwell switchgrass</name>
    <dbReference type="NCBI Taxonomy" id="38727"/>
    <lineage>
        <taxon>Eukaryota</taxon>
        <taxon>Viridiplantae</taxon>
        <taxon>Streptophyta</taxon>
        <taxon>Embryophyta</taxon>
        <taxon>Tracheophyta</taxon>
        <taxon>Spermatophyta</taxon>
        <taxon>Magnoliopsida</taxon>
        <taxon>Liliopsida</taxon>
        <taxon>Poales</taxon>
        <taxon>Poaceae</taxon>
        <taxon>PACMAD clade</taxon>
        <taxon>Panicoideae</taxon>
        <taxon>Panicodae</taxon>
        <taxon>Paniceae</taxon>
        <taxon>Panicinae</taxon>
        <taxon>Panicum</taxon>
        <taxon>Panicum sect. Hiantes</taxon>
    </lineage>
</organism>
<dbReference type="AlphaFoldDB" id="A0A8T0UHA5"/>
<protein>
    <submittedName>
        <fullName evidence="1">Uncharacterized protein</fullName>
    </submittedName>
</protein>
<comment type="caution">
    <text evidence="1">The sequence shown here is derived from an EMBL/GenBank/DDBJ whole genome shotgun (WGS) entry which is preliminary data.</text>
</comment>